<dbReference type="SUPFAM" id="SSF50978">
    <property type="entry name" value="WD40 repeat-like"/>
    <property type="match status" value="1"/>
</dbReference>
<dbReference type="Pfam" id="PF00400">
    <property type="entry name" value="WD40"/>
    <property type="match status" value="1"/>
</dbReference>
<dbReference type="Proteomes" id="UP001217089">
    <property type="component" value="Unassembled WGS sequence"/>
</dbReference>
<feature type="compositionally biased region" description="Polar residues" evidence="4">
    <location>
        <begin position="83"/>
        <end position="100"/>
    </location>
</feature>
<evidence type="ECO:0000256" key="1">
    <source>
        <dbReference type="ARBA" id="ARBA00022574"/>
    </source>
</evidence>
<dbReference type="SUPFAM" id="SSF52540">
    <property type="entry name" value="P-loop containing nucleoside triphosphate hydrolases"/>
    <property type="match status" value="1"/>
</dbReference>
<dbReference type="Gene3D" id="2.130.10.10">
    <property type="entry name" value="YVTN repeat-like/Quinoprotein amine dehydrogenase"/>
    <property type="match status" value="2"/>
</dbReference>
<dbReference type="InterPro" id="IPR036322">
    <property type="entry name" value="WD40_repeat_dom_sf"/>
</dbReference>
<feature type="region of interest" description="Disordered" evidence="4">
    <location>
        <begin position="80"/>
        <end position="103"/>
    </location>
</feature>
<dbReference type="InterPro" id="IPR052752">
    <property type="entry name" value="NACHT-WD_repeat"/>
</dbReference>
<evidence type="ECO:0000256" key="2">
    <source>
        <dbReference type="ARBA" id="ARBA00022737"/>
    </source>
</evidence>
<feature type="repeat" description="WD" evidence="3">
    <location>
        <begin position="839"/>
        <end position="880"/>
    </location>
</feature>
<organism evidence="6 7">
    <name type="scientific">Tegillarca granosa</name>
    <name type="common">Malaysian cockle</name>
    <name type="synonym">Anadara granosa</name>
    <dbReference type="NCBI Taxonomy" id="220873"/>
    <lineage>
        <taxon>Eukaryota</taxon>
        <taxon>Metazoa</taxon>
        <taxon>Spiralia</taxon>
        <taxon>Lophotrochozoa</taxon>
        <taxon>Mollusca</taxon>
        <taxon>Bivalvia</taxon>
        <taxon>Autobranchia</taxon>
        <taxon>Pteriomorphia</taxon>
        <taxon>Arcoida</taxon>
        <taxon>Arcoidea</taxon>
        <taxon>Arcidae</taxon>
        <taxon>Tegillarca</taxon>
    </lineage>
</organism>
<dbReference type="PROSITE" id="PS50294">
    <property type="entry name" value="WD_REPEATS_REGION"/>
    <property type="match status" value="1"/>
</dbReference>
<feature type="compositionally biased region" description="Basic and acidic residues" evidence="4">
    <location>
        <begin position="147"/>
        <end position="173"/>
    </location>
</feature>
<protein>
    <recommendedName>
        <fullName evidence="5">NWD1/2-like winged helix-turn-helix domain-containing protein</fullName>
    </recommendedName>
</protein>
<evidence type="ECO:0000256" key="3">
    <source>
        <dbReference type="PROSITE-ProRule" id="PRU00221"/>
    </source>
</evidence>
<dbReference type="InterPro" id="IPR057588">
    <property type="entry name" value="NWD1/2-like_WH"/>
</dbReference>
<keyword evidence="2" id="KW-0677">Repeat</keyword>
<dbReference type="InterPro" id="IPR001680">
    <property type="entry name" value="WD40_rpt"/>
</dbReference>
<proteinExistence type="predicted"/>
<keyword evidence="1 3" id="KW-0853">WD repeat</keyword>
<keyword evidence="7" id="KW-1185">Reference proteome</keyword>
<evidence type="ECO:0000313" key="6">
    <source>
        <dbReference type="EMBL" id="KAJ8299190.1"/>
    </source>
</evidence>
<feature type="region of interest" description="Disordered" evidence="4">
    <location>
        <begin position="1275"/>
        <end position="1312"/>
    </location>
</feature>
<dbReference type="Pfam" id="PF25469">
    <property type="entry name" value="WHD_NWD1"/>
    <property type="match status" value="1"/>
</dbReference>
<feature type="region of interest" description="Disordered" evidence="4">
    <location>
        <begin position="147"/>
        <end position="204"/>
    </location>
</feature>
<gene>
    <name evidence="6" type="ORF">KUTeg_023250</name>
</gene>
<dbReference type="PANTHER" id="PTHR19871:SF43">
    <property type="entry name" value="SI:CH211-212K18.6"/>
    <property type="match status" value="1"/>
</dbReference>
<feature type="domain" description="NWD1/2-like winged helix-turn-helix" evidence="5">
    <location>
        <begin position="531"/>
        <end position="638"/>
    </location>
</feature>
<dbReference type="PROSITE" id="PS00678">
    <property type="entry name" value="WD_REPEATS_1"/>
    <property type="match status" value="1"/>
</dbReference>
<feature type="region of interest" description="Disordered" evidence="4">
    <location>
        <begin position="1"/>
        <end position="42"/>
    </location>
</feature>
<reference evidence="6 7" key="1">
    <citation type="submission" date="2022-12" db="EMBL/GenBank/DDBJ databases">
        <title>Chromosome-level genome of Tegillarca granosa.</title>
        <authorList>
            <person name="Kim J."/>
        </authorList>
    </citation>
    <scope>NUCLEOTIDE SEQUENCE [LARGE SCALE GENOMIC DNA]</scope>
    <source>
        <strain evidence="6">Teg-2019</strain>
        <tissue evidence="6">Adductor muscle</tissue>
    </source>
</reference>
<dbReference type="InterPro" id="IPR015943">
    <property type="entry name" value="WD40/YVTN_repeat-like_dom_sf"/>
</dbReference>
<evidence type="ECO:0000259" key="5">
    <source>
        <dbReference type="Pfam" id="PF25469"/>
    </source>
</evidence>
<evidence type="ECO:0000256" key="4">
    <source>
        <dbReference type="SAM" id="MobiDB-lite"/>
    </source>
</evidence>
<dbReference type="InterPro" id="IPR027417">
    <property type="entry name" value="P-loop_NTPase"/>
</dbReference>
<accession>A0ABQ9E6Q2</accession>
<dbReference type="InterPro" id="IPR019775">
    <property type="entry name" value="WD40_repeat_CS"/>
</dbReference>
<feature type="compositionally biased region" description="Basic and acidic residues" evidence="4">
    <location>
        <begin position="184"/>
        <end position="204"/>
    </location>
</feature>
<dbReference type="PANTHER" id="PTHR19871">
    <property type="entry name" value="BETA TRANSDUCIN-RELATED PROTEIN"/>
    <property type="match status" value="1"/>
</dbReference>
<feature type="compositionally biased region" description="Basic and acidic residues" evidence="4">
    <location>
        <begin position="1290"/>
        <end position="1312"/>
    </location>
</feature>
<comment type="caution">
    <text evidence="6">The sequence shown here is derived from an EMBL/GenBank/DDBJ whole genome shotgun (WGS) entry which is preliminary data.</text>
</comment>
<dbReference type="SMART" id="SM00320">
    <property type="entry name" value="WD40"/>
    <property type="match status" value="4"/>
</dbReference>
<name>A0ABQ9E6Q2_TEGGR</name>
<sequence>MYFQAADENKKRSTKVLPPLEQEATPPKQTPRARGSPDEAAADAHWNLKFKKVSLDVDKRVINHLRKKLNRRLERRLMDAESDASSYTENRFNRQQQSPPKQEVILGERYGSYILPNTVPEDEFTAIAEKAGRYRDKEMAKINDKLSEIEKTKTDRDPNKQQQKDDTDKEGRIRKTSVSSNNEEANKENQNARKRPEGTKKENEMVKELKVKEQSLPDPQLLKDWYRLDENTVPPLYRLQNISSIYKDYSRSDVKRREAAENSWKETSAKIRKMFDDFVEDARQHLDDDSLHDFFDFHPVEKRLAVEPTKRINAYRDEQIPEKLTELFSAQFILPYEVHWINGGISSVHRPHQFYLDRMCKQVFDMFKRLQANSVENADQAKDSRTKLYMEVSSHVKFAQETKNPSVLLRIITLTTPSRNVRSLLRGLCLQLCDIFRDDYQTVPTDYKGIVNYLHQRLNQATKDNPLFILLDGVDQLSDEYESRKMAWLPKQLPRNVKIIVTTSSDKKESLSWTSFQEIDQIKLPETVKKIVTLKYGKLETKHGEPLVRRALGYISACRNGASNCEMEDLLSLDESVMDNIMSIYRPPKRRIPSIFWFRLRDDLLPYTKEVTTGNIKTLQWAHTQYYEAAEERYLKARDKAPSYHKAIGEYFLGVWEKKPKPYSGNDTGVSRFVSAQPFYFEPEDSPKDGSDRIYNLRKVNELPYQLLNSQQTNLYKTETVCNFEWILAKLCGTSLQDLVEEYQIGLQVDVGDKDLKIISDTIQLSAKALNTDPRQLAAQLIGRLHKMIENGMPKTRDDPHRHPMLFNLFKQAHASSLPTLVPSVACLTESGGILFDLLSGHTEPITAVGLTSEGMRAITASRDNTMKVWDIRSGKVVKTLENTGTNIQTIRLANGNAYAVTVENHIIRVWHIRHGECILRIDRFLDNPVICIANDGKFLVALFDGINLMRTWDIGQSELPMISETKIEDKSVFKDQSVLIAPYANEAKVLHAFRGANFATVQNAQTGKIRHILKCKDDSSSVACLAMTRDYYVVCCRQQYMQLHEIHILELFDIEKGKHLRSVRGCMHDRISELYINLIGSHAIAICTSEKTATSDIAIWNIETEDHKHLAQHAGMSTIGACADFKYCLTAQTEDKTLCIWNLSGKVNQTMPKLKKTLGIEEIIPLKTNPRYCVTRQIGNGEIAIWNLINKRYSAVPVSVERGLSSPSDVIVIKDTRVIVLSERGFSSADYRPVFQKLVIYDLKTKEFVRKISNCYITPCPAHEYMVIDENHMLDGKDDQKHNPQSKNGEMKKWKLKEENKKISEKKRTMA</sequence>
<dbReference type="PROSITE" id="PS50082">
    <property type="entry name" value="WD_REPEATS_2"/>
    <property type="match status" value="1"/>
</dbReference>
<dbReference type="EMBL" id="JARBDR010000921">
    <property type="protein sequence ID" value="KAJ8299190.1"/>
    <property type="molecule type" value="Genomic_DNA"/>
</dbReference>
<evidence type="ECO:0000313" key="7">
    <source>
        <dbReference type="Proteomes" id="UP001217089"/>
    </source>
</evidence>